<proteinExistence type="predicted"/>
<dbReference type="EMBL" id="KE747823">
    <property type="protein sequence ID" value="RMZ69796.1"/>
    <property type="molecule type" value="Genomic_DNA"/>
</dbReference>
<protein>
    <submittedName>
        <fullName evidence="2">Uncharacterized protein</fullName>
    </submittedName>
</protein>
<gene>
    <name evidence="2" type="ORF">GMOD_00008708</name>
</gene>
<sequence length="290" mass="32940">MLGFRYCVSYFKIASAHTDTLDHAVRVQGTRSEYSINVRPRITDYDLVDTQRLPPRPLNPNLSHLMFFLQMRLSLALLIPETDTKIWVPKNLVTTAYTAKRTERLRTSYHYHGGGHDNSGAIKREVDYCLLQCEPFRLLNHSEVDMKFWADLIMGNSIVFVAGLLSVCHEAVVIIVTSKRTSVLDPLKLTWRSDLSSSVLHTESVPSLSNDHIGVDLIRLLTRLNSRIITSLNGRALILTIYYVHEPDDHRRRKAFSFTKLRDGPSLQSNPPLRSAKNDGNEPIVAFDVA</sequence>
<feature type="region of interest" description="Disordered" evidence="1">
    <location>
        <begin position="262"/>
        <end position="282"/>
    </location>
</feature>
<evidence type="ECO:0000313" key="3">
    <source>
        <dbReference type="Proteomes" id="UP000265663"/>
    </source>
</evidence>
<organism evidence="2 3">
    <name type="scientific">Pyrenophora seminiperda CCB06</name>
    <dbReference type="NCBI Taxonomy" id="1302712"/>
    <lineage>
        <taxon>Eukaryota</taxon>
        <taxon>Fungi</taxon>
        <taxon>Dikarya</taxon>
        <taxon>Ascomycota</taxon>
        <taxon>Pezizomycotina</taxon>
        <taxon>Dothideomycetes</taxon>
        <taxon>Pleosporomycetidae</taxon>
        <taxon>Pleosporales</taxon>
        <taxon>Pleosporineae</taxon>
        <taxon>Pleosporaceae</taxon>
        <taxon>Pyrenophora</taxon>
    </lineage>
</organism>
<reference evidence="2 3" key="1">
    <citation type="journal article" date="2014" name="PLoS ONE">
        <title>De novo Genome Assembly of the Fungal Plant Pathogen Pyrenophora semeniperda.</title>
        <authorList>
            <person name="Soliai M.M."/>
            <person name="Meyer S.E."/>
            <person name="Udall J.A."/>
            <person name="Elzinga D.E."/>
            <person name="Hermansen R.A."/>
            <person name="Bodily P.M."/>
            <person name="Hart A.A."/>
            <person name="Coleman C.E."/>
        </authorList>
    </citation>
    <scope>NUCLEOTIDE SEQUENCE [LARGE SCALE GENOMIC DNA]</scope>
    <source>
        <strain evidence="2 3">CCB06</strain>
        <tissue evidence="2">Mycelium</tissue>
    </source>
</reference>
<evidence type="ECO:0000256" key="1">
    <source>
        <dbReference type="SAM" id="MobiDB-lite"/>
    </source>
</evidence>
<keyword evidence="3" id="KW-1185">Reference proteome</keyword>
<dbReference type="Proteomes" id="UP000265663">
    <property type="component" value="Unassembled WGS sequence"/>
</dbReference>
<accession>A0A3M7M5P0</accession>
<name>A0A3M7M5P0_9PLEO</name>
<dbReference type="AlphaFoldDB" id="A0A3M7M5P0"/>
<evidence type="ECO:0000313" key="2">
    <source>
        <dbReference type="EMBL" id="RMZ69796.1"/>
    </source>
</evidence>